<evidence type="ECO:0000313" key="2">
    <source>
        <dbReference type="EMBL" id="QIH77118.1"/>
    </source>
</evidence>
<reference evidence="1" key="1">
    <citation type="journal article" date="2019" name="J. Antimicrob. Chemother.">
        <title>Macrococcus canis contains recombinogenic methicillin resistance elements and the mecB plasmid found in Staphylococcus aureus.</title>
        <authorList>
            <person name="Chanchaithong P."/>
            <person name="Perreten V."/>
            <person name="Schwendener S."/>
        </authorList>
    </citation>
    <scope>NUCLEOTIDE SEQUENCE</scope>
    <source>
        <strain evidence="1">Epi0076A</strain>
    </source>
</reference>
<evidence type="ECO:0000313" key="1">
    <source>
        <dbReference type="EMBL" id="QAX90268.1"/>
    </source>
</evidence>
<gene>
    <name evidence="2" type="ORF">GTN30_00355</name>
</gene>
<sequence length="219" mass="26466">MIYFNLYHPEAVYIDYRIEEFSNKFENIKKQYPGKIYVVRIEDKKYCEEFLKEGFKVCRKTYEIQLDNTCLFNNFVEYDKECFELTDELICKWYQIYNETHKVNPVKEFDLEIFKNLLKRDLDLKHSILIKDNSGVINAYALLYSDDNTTEIGYVYYKDETHKKMLKETLNCEMKIIFATGKKYISIEVDDTDNYSYELFKGFINKQTPLQRTLIFHSK</sequence>
<name>A0A509GMM5_9STAP</name>
<evidence type="ECO:0008006" key="3">
    <source>
        <dbReference type="Google" id="ProtNLM"/>
    </source>
</evidence>
<dbReference type="Proteomes" id="UP000501122">
    <property type="component" value="Chromosome"/>
</dbReference>
<dbReference type="EMBL" id="CP047363">
    <property type="protein sequence ID" value="QIH77118.1"/>
    <property type="molecule type" value="Genomic_DNA"/>
</dbReference>
<organism evidence="1">
    <name type="scientific">Macrococcoides canis</name>
    <dbReference type="NCBI Taxonomy" id="1855823"/>
    <lineage>
        <taxon>Bacteria</taxon>
        <taxon>Bacillati</taxon>
        <taxon>Bacillota</taxon>
        <taxon>Bacilli</taxon>
        <taxon>Bacillales</taxon>
        <taxon>Staphylococcaceae</taxon>
        <taxon>Macrococcoides</taxon>
    </lineage>
</organism>
<reference evidence="2" key="2">
    <citation type="journal article" date="2020" name="Antimicrob. Agents Chemother.">
        <title>The novel macrolide resistance genes mef(D), msr(F) and msr(H) are present on resistance islands in Macrococcus canis, Macrococcus caseolyticus and Staphylococcus aureus.</title>
        <authorList>
            <person name="Schwendener S."/>
            <person name="Dona V."/>
            <person name="Perreten V."/>
        </authorList>
    </citation>
    <scope>NUCLEOTIDE SEQUENCE</scope>
    <source>
        <strain evidence="2">Epi0076A</strain>
    </source>
</reference>
<protein>
    <recommendedName>
        <fullName evidence="3">GNAT family N-acetyltransferase</fullName>
    </recommendedName>
</protein>
<dbReference type="EMBL" id="MF477835">
    <property type="protein sequence ID" value="QAX90268.1"/>
    <property type="molecule type" value="Genomic_DNA"/>
</dbReference>
<dbReference type="AlphaFoldDB" id="A0A509GMM5"/>
<accession>A0A509GMM5</accession>
<proteinExistence type="predicted"/>
<dbReference type="RefSeq" id="WP_164952796.1">
    <property type="nucleotide sequence ID" value="NZ_CP047363.1"/>
</dbReference>